<accession>A0ABV1KA02</accession>
<reference evidence="2 3" key="1">
    <citation type="submission" date="2024-03" db="EMBL/GenBank/DDBJ databases">
        <title>Draft genome sequence of Pseudonocardia nematodicida JCM 31783.</title>
        <authorList>
            <person name="Butdee W."/>
            <person name="Duangmal K."/>
        </authorList>
    </citation>
    <scope>NUCLEOTIDE SEQUENCE [LARGE SCALE GENOMIC DNA]</scope>
    <source>
        <strain evidence="2 3">JCM 31783</strain>
    </source>
</reference>
<evidence type="ECO:0000259" key="1">
    <source>
        <dbReference type="Pfam" id="PF22513"/>
    </source>
</evidence>
<organism evidence="2 3">
    <name type="scientific">Pseudonocardia nematodicida</name>
    <dbReference type="NCBI Taxonomy" id="1206997"/>
    <lineage>
        <taxon>Bacteria</taxon>
        <taxon>Bacillati</taxon>
        <taxon>Actinomycetota</taxon>
        <taxon>Actinomycetes</taxon>
        <taxon>Pseudonocardiales</taxon>
        <taxon>Pseudonocardiaceae</taxon>
        <taxon>Pseudonocardia</taxon>
    </lineage>
</organism>
<proteinExistence type="predicted"/>
<dbReference type="Pfam" id="PF22513">
    <property type="entry name" value="FitA-like_RHH"/>
    <property type="match status" value="1"/>
</dbReference>
<comment type="caution">
    <text evidence="2">The sequence shown here is derived from an EMBL/GenBank/DDBJ whole genome shotgun (WGS) entry which is preliminary data.</text>
</comment>
<dbReference type="InterPro" id="IPR053853">
    <property type="entry name" value="FitA-like_RHH"/>
</dbReference>
<feature type="domain" description="Antitoxin FitA-like ribbon-helix-helix" evidence="1">
    <location>
        <begin position="2"/>
        <end position="40"/>
    </location>
</feature>
<sequence length="79" mass="8791">MATIQIREIPEDVYEVIRARARAAGRSIQSYMRDVVIEAAARPTADEIFAAVDEVSSRTSATAVTRERILADLDELRGR</sequence>
<dbReference type="InterPro" id="IPR010985">
    <property type="entry name" value="Ribbon_hlx_hlx"/>
</dbReference>
<dbReference type="EMBL" id="JBEDNQ010000003">
    <property type="protein sequence ID" value="MEQ3550693.1"/>
    <property type="molecule type" value="Genomic_DNA"/>
</dbReference>
<protein>
    <submittedName>
        <fullName evidence="2">Antitoxin</fullName>
    </submittedName>
</protein>
<evidence type="ECO:0000313" key="2">
    <source>
        <dbReference type="EMBL" id="MEQ3550693.1"/>
    </source>
</evidence>
<evidence type="ECO:0000313" key="3">
    <source>
        <dbReference type="Proteomes" id="UP001494902"/>
    </source>
</evidence>
<dbReference type="SUPFAM" id="SSF47598">
    <property type="entry name" value="Ribbon-helix-helix"/>
    <property type="match status" value="1"/>
</dbReference>
<name>A0ABV1KA02_9PSEU</name>
<dbReference type="Proteomes" id="UP001494902">
    <property type="component" value="Unassembled WGS sequence"/>
</dbReference>
<gene>
    <name evidence="2" type="ORF">WIS52_09445</name>
</gene>
<dbReference type="RefSeq" id="WP_349297751.1">
    <property type="nucleotide sequence ID" value="NZ_JBEDNQ010000003.1"/>
</dbReference>
<keyword evidence="3" id="KW-1185">Reference proteome</keyword>